<proteinExistence type="predicted"/>
<feature type="signal peptide" evidence="1">
    <location>
        <begin position="1"/>
        <end position="23"/>
    </location>
</feature>
<feature type="chain" id="PRO_5021815894" evidence="1">
    <location>
        <begin position="24"/>
        <end position="254"/>
    </location>
</feature>
<evidence type="ECO:0000256" key="1">
    <source>
        <dbReference type="SAM" id="SignalP"/>
    </source>
</evidence>
<name>A0A532UVV5_UNCL8</name>
<comment type="caution">
    <text evidence="2">The sequence shown here is derived from an EMBL/GenBank/DDBJ whole genome shotgun (WGS) entry which is preliminary data.</text>
</comment>
<protein>
    <submittedName>
        <fullName evidence="2">Uncharacterized protein</fullName>
    </submittedName>
</protein>
<dbReference type="EMBL" id="NJBN01000008">
    <property type="protein sequence ID" value="TKJ39065.1"/>
    <property type="molecule type" value="Genomic_DNA"/>
</dbReference>
<evidence type="ECO:0000313" key="3">
    <source>
        <dbReference type="Proteomes" id="UP000319619"/>
    </source>
</evidence>
<dbReference type="AlphaFoldDB" id="A0A532UVV5"/>
<gene>
    <name evidence="2" type="ORF">CEE37_11620</name>
</gene>
<sequence length="254" mass="28451">MNMLYRFSAVCLIIGMAVSLSIAQEDRAPTLGFDLSMQSKYIWRGIVFDENPVLQPDIWMETHGISMTFWGSYDLTDENGKHPGNFHEWDVFLDFYLGNYKTFSFGGEFFYGSFPTSSGLGSSTAEIAAWVTGDIFTSPTLMIYWDIWQLHGVYADFCLSEDITVGPGNLFLSSSLGWGDDRHNLWSGVTDAGGLLDWQIDATYSLNIKPNLSLSPGIHFGMTLQDDIRNYYDNQGINTSNLFFSLAAAYVITS</sequence>
<reference evidence="2 3" key="1">
    <citation type="submission" date="2017-06" db="EMBL/GenBank/DDBJ databases">
        <title>Novel microbial phyla capable of carbon fixation and sulfur reduction in deep-sea sediments.</title>
        <authorList>
            <person name="Huang J."/>
            <person name="Baker B."/>
            <person name="Wang Y."/>
        </authorList>
    </citation>
    <scope>NUCLEOTIDE SEQUENCE [LARGE SCALE GENOMIC DNA]</scope>
    <source>
        <strain evidence="2">B3_LCP</strain>
    </source>
</reference>
<organism evidence="2 3">
    <name type="scientific">candidate division LCP-89 bacterium B3_LCP</name>
    <dbReference type="NCBI Taxonomy" id="2012998"/>
    <lineage>
        <taxon>Bacteria</taxon>
        <taxon>Pseudomonadati</taxon>
        <taxon>Bacteria division LCP-89</taxon>
    </lineage>
</organism>
<evidence type="ECO:0000313" key="2">
    <source>
        <dbReference type="EMBL" id="TKJ39065.1"/>
    </source>
</evidence>
<dbReference type="Proteomes" id="UP000319619">
    <property type="component" value="Unassembled WGS sequence"/>
</dbReference>
<accession>A0A532UVV5</accession>
<keyword evidence="1" id="KW-0732">Signal</keyword>